<evidence type="ECO:0000313" key="1">
    <source>
        <dbReference type="EMBL" id="MBP1999263.1"/>
    </source>
</evidence>
<accession>A0ABS4JC11</accession>
<proteinExistence type="predicted"/>
<gene>
    <name evidence="1" type="ORF">J2Z69_000282</name>
</gene>
<comment type="caution">
    <text evidence="1">The sequence shown here is derived from an EMBL/GenBank/DDBJ whole genome shotgun (WGS) entry which is preliminary data.</text>
</comment>
<keyword evidence="2" id="KW-1185">Reference proteome</keyword>
<organism evidence="1 2">
    <name type="scientific">Paenibacillus shirakamiensis</name>
    <dbReference type="NCBI Taxonomy" id="1265935"/>
    <lineage>
        <taxon>Bacteria</taxon>
        <taxon>Bacillati</taxon>
        <taxon>Bacillota</taxon>
        <taxon>Bacilli</taxon>
        <taxon>Bacillales</taxon>
        <taxon>Paenibacillaceae</taxon>
        <taxon>Paenibacillus</taxon>
    </lineage>
</organism>
<sequence>MSDFKNYGSDDTTVNHTNAWAEFLSSGLINIQEISKA</sequence>
<dbReference type="Proteomes" id="UP001519288">
    <property type="component" value="Unassembled WGS sequence"/>
</dbReference>
<dbReference type="EMBL" id="JAGGLD010000001">
    <property type="protein sequence ID" value="MBP1999263.1"/>
    <property type="molecule type" value="Genomic_DNA"/>
</dbReference>
<protein>
    <submittedName>
        <fullName evidence="1">Uncharacterized protein</fullName>
    </submittedName>
</protein>
<name>A0ABS4JC11_9BACL</name>
<reference evidence="1 2" key="1">
    <citation type="submission" date="2021-03" db="EMBL/GenBank/DDBJ databases">
        <title>Genomic Encyclopedia of Type Strains, Phase IV (KMG-IV): sequencing the most valuable type-strain genomes for metagenomic binning, comparative biology and taxonomic classification.</title>
        <authorList>
            <person name="Goeker M."/>
        </authorList>
    </citation>
    <scope>NUCLEOTIDE SEQUENCE [LARGE SCALE GENOMIC DNA]</scope>
    <source>
        <strain evidence="1 2">DSM 26806</strain>
    </source>
</reference>
<evidence type="ECO:0000313" key="2">
    <source>
        <dbReference type="Proteomes" id="UP001519288"/>
    </source>
</evidence>